<feature type="compositionally biased region" description="Polar residues" evidence="1">
    <location>
        <begin position="299"/>
        <end position="308"/>
    </location>
</feature>
<dbReference type="Pfam" id="PF21125">
    <property type="entry name" value="MPN_2A_DUB_like"/>
    <property type="match status" value="1"/>
</dbReference>
<comment type="caution">
    <text evidence="2">The sequence shown here is derived from an EMBL/GenBank/DDBJ whole genome shotgun (WGS) entry which is preliminary data.</text>
</comment>
<sequence>MQSSVYVTASGPALSLLLYENTKTPGYQMGFLLGAVVNQVTDTISDSQIRDEKTETIINVSSILPLPLSCRVINSAGKIDKEKLSLIVRSEKNQQLRNGSQSHDIVGWYSFKRNSVFQMSMREHVVHLQLAEMAKDFSLESTPELFVMCLLSNNLTSQATHVFKHSFMRYLSEKQTFDLIPLQIHNLGMTLATQYQSTVCASSKAALLKEIFDRISSQNQGRDHMLQVQAELQIMLNQHVHQLSDSENSRIKLESEVEQIMERVQMLGEKQSKEIPFTQGYNNGSETFPQERPRDQRQQGKNNSYSRSATRDINQEHGNPGCKSSENHINNERTSPVLGSCRRRPSRP</sequence>
<name>A0AAV7XLK9_9NEOP</name>
<dbReference type="CDD" id="cd23525">
    <property type="entry name" value="Abraxas_2_insects"/>
    <property type="match status" value="1"/>
</dbReference>
<dbReference type="GO" id="GO:0031593">
    <property type="term" value="F:polyubiquitin modification-dependent protein binding"/>
    <property type="evidence" value="ECO:0007669"/>
    <property type="project" value="TreeGrafter"/>
</dbReference>
<evidence type="ECO:0000256" key="1">
    <source>
        <dbReference type="SAM" id="MobiDB-lite"/>
    </source>
</evidence>
<feature type="compositionally biased region" description="Polar residues" evidence="1">
    <location>
        <begin position="279"/>
        <end position="288"/>
    </location>
</feature>
<gene>
    <name evidence="2" type="ORF">ONE63_009220</name>
</gene>
<proteinExistence type="predicted"/>
<evidence type="ECO:0000313" key="3">
    <source>
        <dbReference type="Proteomes" id="UP001075354"/>
    </source>
</evidence>
<accession>A0AAV7XLK9</accession>
<keyword evidence="3" id="KW-1185">Reference proteome</keyword>
<dbReference type="EMBL" id="JAPTSV010000007">
    <property type="protein sequence ID" value="KAJ1526053.1"/>
    <property type="molecule type" value="Genomic_DNA"/>
</dbReference>
<dbReference type="AlphaFoldDB" id="A0AAV7XLK9"/>
<feature type="compositionally biased region" description="Basic and acidic residues" evidence="1">
    <location>
        <begin position="289"/>
        <end position="298"/>
    </location>
</feature>
<dbReference type="PANTHER" id="PTHR31728">
    <property type="entry name" value="ABRAXAS FAMILY MEMBER"/>
    <property type="match status" value="1"/>
</dbReference>
<dbReference type="PANTHER" id="PTHR31728:SF5">
    <property type="entry name" value="OS07G0540200 PROTEIN"/>
    <property type="match status" value="1"/>
</dbReference>
<organism evidence="2 3">
    <name type="scientific">Megalurothrips usitatus</name>
    <name type="common">bean blossom thrips</name>
    <dbReference type="NCBI Taxonomy" id="439358"/>
    <lineage>
        <taxon>Eukaryota</taxon>
        <taxon>Metazoa</taxon>
        <taxon>Ecdysozoa</taxon>
        <taxon>Arthropoda</taxon>
        <taxon>Hexapoda</taxon>
        <taxon>Insecta</taxon>
        <taxon>Pterygota</taxon>
        <taxon>Neoptera</taxon>
        <taxon>Paraneoptera</taxon>
        <taxon>Thysanoptera</taxon>
        <taxon>Terebrantia</taxon>
        <taxon>Thripoidea</taxon>
        <taxon>Thripidae</taxon>
        <taxon>Megalurothrips</taxon>
    </lineage>
</organism>
<dbReference type="GO" id="GO:0008608">
    <property type="term" value="P:attachment of spindle microtubules to kinetochore"/>
    <property type="evidence" value="ECO:0007669"/>
    <property type="project" value="TreeGrafter"/>
</dbReference>
<evidence type="ECO:0000313" key="2">
    <source>
        <dbReference type="EMBL" id="KAJ1526053.1"/>
    </source>
</evidence>
<protein>
    <recommendedName>
        <fullName evidence="4">BRISC complex subunit FAM175B-like</fullName>
    </recommendedName>
</protein>
<dbReference type="PRINTS" id="PR02051">
    <property type="entry name" value="PROTEINF175"/>
</dbReference>
<dbReference type="GO" id="GO:0008017">
    <property type="term" value="F:microtubule binding"/>
    <property type="evidence" value="ECO:0007669"/>
    <property type="project" value="TreeGrafter"/>
</dbReference>
<dbReference type="Proteomes" id="UP001075354">
    <property type="component" value="Chromosome 7"/>
</dbReference>
<evidence type="ECO:0008006" key="4">
    <source>
        <dbReference type="Google" id="ProtNLM"/>
    </source>
</evidence>
<dbReference type="GO" id="GO:0090307">
    <property type="term" value="P:mitotic spindle assembly"/>
    <property type="evidence" value="ECO:0007669"/>
    <property type="project" value="TreeGrafter"/>
</dbReference>
<dbReference type="InterPro" id="IPR023238">
    <property type="entry name" value="FAM175"/>
</dbReference>
<feature type="region of interest" description="Disordered" evidence="1">
    <location>
        <begin position="268"/>
        <end position="348"/>
    </location>
</feature>
<dbReference type="GO" id="GO:0070536">
    <property type="term" value="P:protein K63-linked deubiquitination"/>
    <property type="evidence" value="ECO:0007669"/>
    <property type="project" value="TreeGrafter"/>
</dbReference>
<dbReference type="GO" id="GO:0005634">
    <property type="term" value="C:nucleus"/>
    <property type="evidence" value="ECO:0007669"/>
    <property type="project" value="TreeGrafter"/>
</dbReference>
<reference evidence="2" key="1">
    <citation type="submission" date="2022-12" db="EMBL/GenBank/DDBJ databases">
        <title>Chromosome-level genome assembly of the bean flower thrips Megalurothrips usitatus.</title>
        <authorList>
            <person name="Ma L."/>
            <person name="Liu Q."/>
            <person name="Li H."/>
            <person name="Cai W."/>
        </authorList>
    </citation>
    <scope>NUCLEOTIDE SEQUENCE</scope>
    <source>
        <strain evidence="2">Cailab_2022a</strain>
    </source>
</reference>